<evidence type="ECO:0000313" key="2">
    <source>
        <dbReference type="Proteomes" id="UP000593567"/>
    </source>
</evidence>
<organism evidence="1 2">
    <name type="scientific">Bugula neritina</name>
    <name type="common">Brown bryozoan</name>
    <name type="synonym">Sertularia neritina</name>
    <dbReference type="NCBI Taxonomy" id="10212"/>
    <lineage>
        <taxon>Eukaryota</taxon>
        <taxon>Metazoa</taxon>
        <taxon>Spiralia</taxon>
        <taxon>Lophotrochozoa</taxon>
        <taxon>Bryozoa</taxon>
        <taxon>Gymnolaemata</taxon>
        <taxon>Cheilostomatida</taxon>
        <taxon>Flustrina</taxon>
        <taxon>Buguloidea</taxon>
        <taxon>Bugulidae</taxon>
        <taxon>Bugula</taxon>
    </lineage>
</organism>
<dbReference type="AlphaFoldDB" id="A0A7J7JC89"/>
<name>A0A7J7JC89_BUGNE</name>
<reference evidence="1" key="1">
    <citation type="submission" date="2020-06" db="EMBL/GenBank/DDBJ databases">
        <title>Draft genome of Bugula neritina, a colonial animal packing powerful symbionts and potential medicines.</title>
        <authorList>
            <person name="Rayko M."/>
        </authorList>
    </citation>
    <scope>NUCLEOTIDE SEQUENCE [LARGE SCALE GENOMIC DNA]</scope>
    <source>
        <strain evidence="1">Kwan_BN1</strain>
    </source>
</reference>
<dbReference type="Proteomes" id="UP000593567">
    <property type="component" value="Unassembled WGS sequence"/>
</dbReference>
<gene>
    <name evidence="1" type="ORF">EB796_017810</name>
</gene>
<sequence length="354" mass="41092">MIHHKEKSKWQDEGAFATIEHFKTKKMFRAEDIYKVGNAYCKAFIQLKERLLRESKQFVKVIPTNWVEVEQALKKIDKGYMPIQDIISHSSTLAVQQLFSLGEYKSFAEEFASKGIMHGKLFKHLLRTETDFQENAAMSVAAQILLSFKIMYWSTPQNGSSSFIVPYFCKEFLSDRLPNTWSCVTFHAQLRFEGLPLPQHAYHQLAVDMLNFFSQDSDPILARNGARVEKKDVTYQLVHDYKSGKVNIRVSFDSSQVCRAWKVLIDITNSSIEYVETGWRACKIGCKFFCPHCGLEEDRHPSKLMNPPWVHYHGKRGKSFLCPYLRLNTSHARKILLHLSVYSTLVSISYYDQY</sequence>
<protein>
    <submittedName>
        <fullName evidence="1">Uncharacterized protein</fullName>
    </submittedName>
</protein>
<keyword evidence="2" id="KW-1185">Reference proteome</keyword>
<dbReference type="OrthoDB" id="676979at2759"/>
<evidence type="ECO:0000313" key="1">
    <source>
        <dbReference type="EMBL" id="KAF6023879.1"/>
    </source>
</evidence>
<comment type="caution">
    <text evidence="1">The sequence shown here is derived from an EMBL/GenBank/DDBJ whole genome shotgun (WGS) entry which is preliminary data.</text>
</comment>
<dbReference type="EMBL" id="VXIV02002654">
    <property type="protein sequence ID" value="KAF6023879.1"/>
    <property type="molecule type" value="Genomic_DNA"/>
</dbReference>
<proteinExistence type="predicted"/>
<accession>A0A7J7JC89</accession>